<sequence>GDKKWLFYKRRNKGNMDEGAFTPNQVKILQELMQWCGLELQKTMSDQMAKLIMEALGNGKMPNSNGEGSSHSGEKNSTQPPPKFFKGTFLPKESHKAFEEPLMVEIIEVCNKEY</sequence>
<keyword evidence="3" id="KW-1185">Reference proteome</keyword>
<gene>
    <name evidence="2" type="ORF">KI387_007829</name>
</gene>
<feature type="non-terminal residue" evidence="2">
    <location>
        <position position="114"/>
    </location>
</feature>
<dbReference type="AlphaFoldDB" id="A0AA38LKY8"/>
<protein>
    <submittedName>
        <fullName evidence="2">Uncharacterized protein</fullName>
    </submittedName>
</protein>
<reference evidence="2 3" key="1">
    <citation type="journal article" date="2021" name="Nat. Plants">
        <title>The Taxus genome provides insights into paclitaxel biosynthesis.</title>
        <authorList>
            <person name="Xiong X."/>
            <person name="Gou J."/>
            <person name="Liao Q."/>
            <person name="Li Y."/>
            <person name="Zhou Q."/>
            <person name="Bi G."/>
            <person name="Li C."/>
            <person name="Du R."/>
            <person name="Wang X."/>
            <person name="Sun T."/>
            <person name="Guo L."/>
            <person name="Liang H."/>
            <person name="Lu P."/>
            <person name="Wu Y."/>
            <person name="Zhang Z."/>
            <person name="Ro D.K."/>
            <person name="Shang Y."/>
            <person name="Huang S."/>
            <person name="Yan J."/>
        </authorList>
    </citation>
    <scope>NUCLEOTIDE SEQUENCE [LARGE SCALE GENOMIC DNA]</scope>
    <source>
        <strain evidence="2">Ta-2019</strain>
    </source>
</reference>
<feature type="region of interest" description="Disordered" evidence="1">
    <location>
        <begin position="56"/>
        <end position="88"/>
    </location>
</feature>
<dbReference type="Proteomes" id="UP000824469">
    <property type="component" value="Unassembled WGS sequence"/>
</dbReference>
<evidence type="ECO:0000313" key="2">
    <source>
        <dbReference type="EMBL" id="KAH9327651.1"/>
    </source>
</evidence>
<feature type="non-terminal residue" evidence="2">
    <location>
        <position position="1"/>
    </location>
</feature>
<comment type="caution">
    <text evidence="2">The sequence shown here is derived from an EMBL/GenBank/DDBJ whole genome shotgun (WGS) entry which is preliminary data.</text>
</comment>
<name>A0AA38LKY8_TAXCH</name>
<dbReference type="EMBL" id="JAHRHJ020000002">
    <property type="protein sequence ID" value="KAH9327651.1"/>
    <property type="molecule type" value="Genomic_DNA"/>
</dbReference>
<feature type="compositionally biased region" description="Low complexity" evidence="1">
    <location>
        <begin position="63"/>
        <end position="77"/>
    </location>
</feature>
<evidence type="ECO:0000256" key="1">
    <source>
        <dbReference type="SAM" id="MobiDB-lite"/>
    </source>
</evidence>
<organism evidence="2 3">
    <name type="scientific">Taxus chinensis</name>
    <name type="common">Chinese yew</name>
    <name type="synonym">Taxus wallichiana var. chinensis</name>
    <dbReference type="NCBI Taxonomy" id="29808"/>
    <lineage>
        <taxon>Eukaryota</taxon>
        <taxon>Viridiplantae</taxon>
        <taxon>Streptophyta</taxon>
        <taxon>Embryophyta</taxon>
        <taxon>Tracheophyta</taxon>
        <taxon>Spermatophyta</taxon>
        <taxon>Pinopsida</taxon>
        <taxon>Pinidae</taxon>
        <taxon>Conifers II</taxon>
        <taxon>Cupressales</taxon>
        <taxon>Taxaceae</taxon>
        <taxon>Taxus</taxon>
    </lineage>
</organism>
<evidence type="ECO:0000313" key="3">
    <source>
        <dbReference type="Proteomes" id="UP000824469"/>
    </source>
</evidence>
<proteinExistence type="predicted"/>
<accession>A0AA38LKY8</accession>